<dbReference type="Proteomes" id="UP000219353">
    <property type="component" value="Unassembled WGS sequence"/>
</dbReference>
<dbReference type="EMBL" id="OBEB01000005">
    <property type="protein sequence ID" value="SNY54232.1"/>
    <property type="molecule type" value="Genomic_DNA"/>
</dbReference>
<reference evidence="2" key="1">
    <citation type="submission" date="2017-09" db="EMBL/GenBank/DDBJ databases">
        <authorList>
            <person name="Varghese N."/>
            <person name="Submissions S."/>
        </authorList>
    </citation>
    <scope>NUCLEOTIDE SEQUENCE [LARGE SCALE GENOMIC DNA]</scope>
    <source>
        <strain evidence="2">CGMCC 1.12461</strain>
    </source>
</reference>
<organism evidence="1 2">
    <name type="scientific">Arsukibacterium tuosuense</name>
    <dbReference type="NCBI Taxonomy" id="1323745"/>
    <lineage>
        <taxon>Bacteria</taxon>
        <taxon>Pseudomonadati</taxon>
        <taxon>Pseudomonadota</taxon>
        <taxon>Gammaproteobacteria</taxon>
        <taxon>Chromatiales</taxon>
        <taxon>Chromatiaceae</taxon>
        <taxon>Arsukibacterium</taxon>
    </lineage>
</organism>
<dbReference type="AlphaFoldDB" id="A0A285J1Z7"/>
<dbReference type="RefSeq" id="WP_097111822.1">
    <property type="nucleotide sequence ID" value="NZ_OBEB01000005.1"/>
</dbReference>
<sequence length="200" mass="22076">MDNKDIKAASGRRKFLVRAGMGSLPVLMALKSKGAWGYTTQNCNLSASMSQMQSAQAEQFETCTASFNSHGAAKQYFDVNKGLGKGNERSGYYHSASENYHRNPEFTYNFNGFVINEKTMFSEIFPGGAGVSLAEAVHNGSTSLERDIAALFLHSMFYRGQGMYPEPEAFVDAYSNAMLTGKTDQLAEVLQMYIDGEKEF</sequence>
<proteinExistence type="predicted"/>
<name>A0A285J1Z7_9GAMM</name>
<accession>A0A285J1Z7</accession>
<evidence type="ECO:0000313" key="2">
    <source>
        <dbReference type="Proteomes" id="UP000219353"/>
    </source>
</evidence>
<gene>
    <name evidence="1" type="ORF">SAMN06297280_2603</name>
</gene>
<protein>
    <submittedName>
        <fullName evidence="1">Uncharacterized protein</fullName>
    </submittedName>
</protein>
<evidence type="ECO:0000313" key="1">
    <source>
        <dbReference type="EMBL" id="SNY54232.1"/>
    </source>
</evidence>
<keyword evidence="2" id="KW-1185">Reference proteome</keyword>
<dbReference type="OrthoDB" id="5766156at2"/>